<dbReference type="SUPFAM" id="SSF51604">
    <property type="entry name" value="Enolase C-terminal domain-like"/>
    <property type="match status" value="1"/>
</dbReference>
<dbReference type="Gene3D" id="3.40.50.1220">
    <property type="entry name" value="TPP-binding domain"/>
    <property type="match status" value="1"/>
</dbReference>
<evidence type="ECO:0000259" key="10">
    <source>
        <dbReference type="Pfam" id="PF13378"/>
    </source>
</evidence>
<keyword evidence="13" id="KW-1185">Reference proteome</keyword>
<dbReference type="InterPro" id="IPR036849">
    <property type="entry name" value="Enolase-like_C_sf"/>
</dbReference>
<dbReference type="Pfam" id="PF13378">
    <property type="entry name" value="MR_MLE_C"/>
    <property type="match status" value="1"/>
</dbReference>
<keyword evidence="3" id="KW-0460">Magnesium</keyword>
<proteinExistence type="inferred from homology"/>
<dbReference type="InterPro" id="IPR000073">
    <property type="entry name" value="AB_hydrolase_1"/>
</dbReference>
<dbReference type="InterPro" id="IPR032264">
    <property type="entry name" value="MenD_middle"/>
</dbReference>
<evidence type="ECO:0000256" key="6">
    <source>
        <dbReference type="ARBA" id="ARBA00023239"/>
    </source>
</evidence>
<keyword evidence="7" id="KW-0732">Signal</keyword>
<gene>
    <name evidence="12" type="ORF">PECAL_2P06150</name>
</gene>
<dbReference type="InterPro" id="IPR029017">
    <property type="entry name" value="Enolase-like_N"/>
</dbReference>
<comment type="caution">
    <text evidence="12">The sequence shown here is derived from an EMBL/GenBank/DDBJ whole genome shotgun (WGS) entry which is preliminary data.</text>
</comment>
<evidence type="ECO:0000256" key="5">
    <source>
        <dbReference type="ARBA" id="ARBA00023211"/>
    </source>
</evidence>
<keyword evidence="6" id="KW-0456">Lyase</keyword>
<feature type="chain" id="PRO_5035150343" description="Mandelate racemase/muconate lactonizing enzyme C-terminal domain-containing protein" evidence="7">
    <location>
        <begin position="19"/>
        <end position="1390"/>
    </location>
</feature>
<evidence type="ECO:0008006" key="14">
    <source>
        <dbReference type="Google" id="ProtNLM"/>
    </source>
</evidence>
<sequence>MRTIIICALLRLTSQLAPQSLWRTTQQINAHTTKHYGPILVACTAREFLRGCSGIEAFSIEDNRCDCILEGLNASLVDHGDGTALLRAALDGSATLALRTGQNTRPPRARFVDGGAVFEGKGDDVCELAIALGGDAFDGATGTIKGCTLVRRGADAVLTGDAAHVVAPLPSYATLPTAGAAWAASVIDELVRQGVDRFVIAPGARSAPLALACARDPHVRRNLRVVHDERAAAFYALGHARARSGSCACVVTTSGTAVANLLPAACEADRDSIPIVFATADRPAEMRGVGADQVLERQQDLLRSTVRRAADLPPADDRVAALGDLGEVSSIAAAALREEDPGPTHMNLAFRENLAPRRGSRRGVGGARNDPGLSVNADWDNSALQGARYATWASHDDPWTSTTSVNTIDASQIMDALRPSKRGVVVVGRLAPKDVEDVSNFLEELHWPVIHADVRSGIRDVDVVVRRPNAVLEALRELKPDCVLQLGAAPAFAPATRAWLDAAFCAPNVRKVVVAPGRSRIDDDFATSVRVEAPPYMIARALYGQIFPPSKLLKPLLRAGMAADEALDIDGFSEPFIARAVTEAASRHQAGLFVSNSMPIRDCDRFGVPIRAEANRGLAGIDGVVATALGYAENHDADTTYLLIGDQAMLHDAGSLRAVADAHQRRLRIVVVDNGGGGIFSFLPLASNPEGIAADEIVSEEVFETLFGATHAVDFVRLVEAHGLTASRASSASEFERLLDDASLDVVVATPEVQRKDNVAIHRALEAPAVEAARRSMSHNLAYERFHGNGPPVVLLHGLFGSREDLRGLQAELAGRDVVMVDLAGHGASATEAGYSYDDQVDGLLALVEKLYDGPVDMVGYSLGARLALGCKLRRPSSIGRVVAVSARLVGLEGDARDARRRADKALAARVRALKCDADWASFFDDVWYAEGAKGGLWGELRNSGAYDAVRRRRLARLPENAAASLERAGLGDQPDLRDVASHDDVLLVHGAHDERCAGDAAALDATVLPGGHALLDEAPDEIAAAVHGFLSYHHADEEDVVITAAVVEDFSVATRKPRENAWAGTSSETDAGAVEGAWIALASASQYSIGEAAPCRGVHSESAADARAALRRCAAKLEHATIPPAVKQLDGSLNRFLHDVCGADAELPSVRFALETAVIGLVTRSPSALYASALGRGARGSVDIAALVDGEDDAPAFLPNRVVKLKAGVLAPERDAARVRDAVKKHYKVRVDANRRWSREQYETFLAHLGDAPLDFVEEPPFSSSNIPAALDETLAEADWSPAFDDAEVLVAKPALIGLERTLALARRHGRVVASSCFEAGAGLAHVAALGAALSDDAQGLGTYAWLAEDPFAFEELLDDDGAAFDVGAGEEALRAFAHRVFERRHHDH</sequence>
<dbReference type="NCBIfam" id="TIGR00173">
    <property type="entry name" value="menD"/>
    <property type="match status" value="1"/>
</dbReference>
<dbReference type="InterPro" id="IPR029035">
    <property type="entry name" value="DHS-like_NAD/FAD-binding_dom"/>
</dbReference>
<evidence type="ECO:0000313" key="13">
    <source>
        <dbReference type="Proteomes" id="UP000789595"/>
    </source>
</evidence>
<feature type="domain" description="Menaquinone biosynthesis protein MenD middle" evidence="11">
    <location>
        <begin position="390"/>
        <end position="488"/>
    </location>
</feature>
<evidence type="ECO:0000256" key="2">
    <source>
        <dbReference type="ARBA" id="ARBA00022723"/>
    </source>
</evidence>
<evidence type="ECO:0000256" key="3">
    <source>
        <dbReference type="ARBA" id="ARBA00022842"/>
    </source>
</evidence>
<feature type="domain" description="Thiamine pyrophosphate enzyme N-terminal TPP-binding" evidence="8">
    <location>
        <begin position="184"/>
        <end position="293"/>
    </location>
</feature>
<dbReference type="Proteomes" id="UP000789595">
    <property type="component" value="Unassembled WGS sequence"/>
</dbReference>
<dbReference type="OrthoDB" id="207049at2759"/>
<keyword evidence="5" id="KW-0464">Manganese</keyword>
<feature type="signal peptide" evidence="7">
    <location>
        <begin position="1"/>
        <end position="18"/>
    </location>
</feature>
<keyword evidence="2" id="KW-0479">Metal-binding</keyword>
<dbReference type="SUPFAM" id="SSF52467">
    <property type="entry name" value="DHS-like NAD/FAD-binding domain"/>
    <property type="match status" value="1"/>
</dbReference>
<feature type="domain" description="AB hydrolase-1" evidence="9">
    <location>
        <begin position="793"/>
        <end position="1026"/>
    </location>
</feature>
<dbReference type="PANTHER" id="PTHR42916">
    <property type="entry name" value="2-SUCCINYL-5-ENOLPYRUVYL-6-HYDROXY-3-CYCLOHEXENE-1-CARBOXYLATE SYNTHASE"/>
    <property type="match status" value="1"/>
</dbReference>
<organism evidence="12 13">
    <name type="scientific">Pelagomonas calceolata</name>
    <dbReference type="NCBI Taxonomy" id="35677"/>
    <lineage>
        <taxon>Eukaryota</taxon>
        <taxon>Sar</taxon>
        <taxon>Stramenopiles</taxon>
        <taxon>Ochrophyta</taxon>
        <taxon>Pelagophyceae</taxon>
        <taxon>Pelagomonadales</taxon>
        <taxon>Pelagomonadaceae</taxon>
        <taxon>Pelagomonas</taxon>
    </lineage>
</organism>
<dbReference type="Gene3D" id="3.40.50.1820">
    <property type="entry name" value="alpha/beta hydrolase"/>
    <property type="match status" value="1"/>
</dbReference>
<accession>A0A8J2WZ46</accession>
<dbReference type="SUPFAM" id="SSF54826">
    <property type="entry name" value="Enolase N-terminal domain-like"/>
    <property type="match status" value="1"/>
</dbReference>
<name>A0A8J2WZ46_9STRA</name>
<evidence type="ECO:0000256" key="7">
    <source>
        <dbReference type="SAM" id="SignalP"/>
    </source>
</evidence>
<dbReference type="InterPro" id="IPR004433">
    <property type="entry name" value="MenaQ_synth_MenD"/>
</dbReference>
<dbReference type="GO" id="GO:0016829">
    <property type="term" value="F:lyase activity"/>
    <property type="evidence" value="ECO:0007669"/>
    <property type="project" value="UniProtKB-KW"/>
</dbReference>
<dbReference type="GO" id="GO:0046872">
    <property type="term" value="F:metal ion binding"/>
    <property type="evidence" value="ECO:0007669"/>
    <property type="project" value="UniProtKB-KW"/>
</dbReference>
<dbReference type="GO" id="GO:0070204">
    <property type="term" value="F:2-succinyl-5-enolpyruvyl-6-hydroxy-3-cyclohexene-1-carboxylic-acid synthase activity"/>
    <property type="evidence" value="ECO:0007669"/>
    <property type="project" value="InterPro"/>
</dbReference>
<dbReference type="PANTHER" id="PTHR42916:SF1">
    <property type="entry name" value="PROTEIN PHYLLO, CHLOROPLASTIC"/>
    <property type="match status" value="1"/>
</dbReference>
<dbReference type="Pfam" id="PF12697">
    <property type="entry name" value="Abhydrolase_6"/>
    <property type="match status" value="1"/>
</dbReference>
<protein>
    <recommendedName>
        <fullName evidence="14">Mandelate racemase/muconate lactonizing enzyme C-terminal domain-containing protein</fullName>
    </recommendedName>
</protein>
<reference evidence="12" key="1">
    <citation type="submission" date="2021-11" db="EMBL/GenBank/DDBJ databases">
        <authorList>
            <consortium name="Genoscope - CEA"/>
            <person name="William W."/>
        </authorList>
    </citation>
    <scope>NUCLEOTIDE SEQUENCE</scope>
</reference>
<dbReference type="SUPFAM" id="SSF53474">
    <property type="entry name" value="alpha/beta-Hydrolases"/>
    <property type="match status" value="1"/>
</dbReference>
<evidence type="ECO:0000259" key="9">
    <source>
        <dbReference type="Pfam" id="PF12697"/>
    </source>
</evidence>
<evidence type="ECO:0000256" key="4">
    <source>
        <dbReference type="ARBA" id="ARBA00023052"/>
    </source>
</evidence>
<evidence type="ECO:0000256" key="1">
    <source>
        <dbReference type="ARBA" id="ARBA00022679"/>
    </source>
</evidence>
<dbReference type="Gene3D" id="3.30.390.10">
    <property type="entry name" value="Enolase-like, N-terminal domain"/>
    <property type="match status" value="1"/>
</dbReference>
<dbReference type="InterPro" id="IPR012001">
    <property type="entry name" value="Thiamin_PyroP_enz_TPP-bd_dom"/>
</dbReference>
<dbReference type="Gene3D" id="3.20.20.120">
    <property type="entry name" value="Enolase-like C-terminal domain"/>
    <property type="match status" value="1"/>
</dbReference>
<dbReference type="Pfam" id="PF02776">
    <property type="entry name" value="TPP_enzyme_N"/>
    <property type="match status" value="1"/>
</dbReference>
<dbReference type="InterPro" id="IPR029061">
    <property type="entry name" value="THDP-binding"/>
</dbReference>
<dbReference type="GO" id="GO:0009234">
    <property type="term" value="P:menaquinone biosynthetic process"/>
    <property type="evidence" value="ECO:0007669"/>
    <property type="project" value="InterPro"/>
</dbReference>
<evidence type="ECO:0000259" key="11">
    <source>
        <dbReference type="Pfam" id="PF16582"/>
    </source>
</evidence>
<evidence type="ECO:0000259" key="8">
    <source>
        <dbReference type="Pfam" id="PF02776"/>
    </source>
</evidence>
<keyword evidence="1" id="KW-0808">Transferase</keyword>
<dbReference type="Gene3D" id="3.40.50.970">
    <property type="match status" value="2"/>
</dbReference>
<dbReference type="SUPFAM" id="SSF52518">
    <property type="entry name" value="Thiamin diphosphate-binding fold (THDP-binding)"/>
    <property type="match status" value="2"/>
</dbReference>
<feature type="domain" description="Enolase C-terminal" evidence="10">
    <location>
        <begin position="1202"/>
        <end position="1361"/>
    </location>
</feature>
<dbReference type="Pfam" id="PF16582">
    <property type="entry name" value="TPP_enzyme_M_2"/>
    <property type="match status" value="1"/>
</dbReference>
<dbReference type="InterPro" id="IPR029065">
    <property type="entry name" value="Enolase_C-like"/>
</dbReference>
<keyword evidence="4" id="KW-0786">Thiamine pyrophosphate</keyword>
<dbReference type="GO" id="GO:0030976">
    <property type="term" value="F:thiamine pyrophosphate binding"/>
    <property type="evidence" value="ECO:0007669"/>
    <property type="project" value="InterPro"/>
</dbReference>
<dbReference type="EMBL" id="CAKKNE010000002">
    <property type="protein sequence ID" value="CAH0367586.1"/>
    <property type="molecule type" value="Genomic_DNA"/>
</dbReference>
<dbReference type="HAMAP" id="MF_01659">
    <property type="entry name" value="MenD"/>
    <property type="match status" value="1"/>
</dbReference>
<evidence type="ECO:0000313" key="12">
    <source>
        <dbReference type="EMBL" id="CAH0367586.1"/>
    </source>
</evidence>
<dbReference type="InterPro" id="IPR029058">
    <property type="entry name" value="AB_hydrolase_fold"/>
</dbReference>